<accession>A0A927RM99</accession>
<reference evidence="1" key="1">
    <citation type="submission" date="2020-10" db="EMBL/GenBank/DDBJ databases">
        <title>Sequencing the genomes of 1000 actinobacteria strains.</title>
        <authorList>
            <person name="Klenk H.-P."/>
        </authorList>
    </citation>
    <scope>NUCLEOTIDE SEQUENCE</scope>
    <source>
        <strain evidence="1">DSM 45354</strain>
    </source>
</reference>
<name>A0A927RM99_9ACTN</name>
<dbReference type="Proteomes" id="UP000638648">
    <property type="component" value="Unassembled WGS sequence"/>
</dbReference>
<dbReference type="EMBL" id="JADBEM010000001">
    <property type="protein sequence ID" value="MBE1608703.1"/>
    <property type="molecule type" value="Genomic_DNA"/>
</dbReference>
<dbReference type="RefSeq" id="WP_192752425.1">
    <property type="nucleotide sequence ID" value="NZ_BAABJL010000172.1"/>
</dbReference>
<organism evidence="1 2">
    <name type="scientific">Actinopolymorpha pittospori</name>
    <dbReference type="NCBI Taxonomy" id="648752"/>
    <lineage>
        <taxon>Bacteria</taxon>
        <taxon>Bacillati</taxon>
        <taxon>Actinomycetota</taxon>
        <taxon>Actinomycetes</taxon>
        <taxon>Propionibacteriales</taxon>
        <taxon>Actinopolymorphaceae</taxon>
        <taxon>Actinopolymorpha</taxon>
    </lineage>
</organism>
<evidence type="ECO:0000313" key="2">
    <source>
        <dbReference type="Proteomes" id="UP000638648"/>
    </source>
</evidence>
<comment type="caution">
    <text evidence="1">The sequence shown here is derived from an EMBL/GenBank/DDBJ whole genome shotgun (WGS) entry which is preliminary data.</text>
</comment>
<dbReference type="AlphaFoldDB" id="A0A927RM99"/>
<protein>
    <submittedName>
        <fullName evidence="1">Uncharacterized protein</fullName>
    </submittedName>
</protein>
<gene>
    <name evidence="1" type="ORF">HEB94_005551</name>
</gene>
<evidence type="ECO:0000313" key="1">
    <source>
        <dbReference type="EMBL" id="MBE1608703.1"/>
    </source>
</evidence>
<proteinExistence type="predicted"/>
<keyword evidence="2" id="KW-1185">Reference proteome</keyword>
<sequence length="53" mass="5889">MVAFDFFRAALKHALNRPETRAHAEDVAVAIAEHLAIAANHLLDAQLRSSHDR</sequence>